<evidence type="ECO:0000313" key="2">
    <source>
        <dbReference type="Proteomes" id="UP000298061"/>
    </source>
</evidence>
<dbReference type="Proteomes" id="UP000298061">
    <property type="component" value="Unassembled WGS sequence"/>
</dbReference>
<evidence type="ECO:0000313" key="1">
    <source>
        <dbReference type="EMBL" id="TFY76971.1"/>
    </source>
</evidence>
<sequence length="250" mass="27109">MLSTRPSTIRVYWYFTSTTPCEPCFLATPSPLASLTIAYSQQSLHSKPSMRSTAIACGCSRMLLASKLVLTEARVWLPLSELMPSIRLPSVPADVACRSSVPSPRHWYGSRALKSSDSTTSILSSATACRRLRMLLAIQPCPPGTGMAPTLQSAELTPSTSCLRTSADVAYLSSVFSLVHWYGSRSGTDAINMVTIDSLCTLADVAYLKRALPEALVWLPPPAVLSIYAIIISDCLRRFADVAYLSSMFS</sequence>
<dbReference type="AlphaFoldDB" id="A0A4Y9ZT27"/>
<accession>A0A4Y9ZT27</accession>
<name>A0A4Y9ZT27_9AGAM</name>
<reference evidence="1 2" key="1">
    <citation type="submission" date="2019-02" db="EMBL/GenBank/DDBJ databases">
        <title>Genome sequencing of the rare red list fungi Hericium alpestre (H. flagellum).</title>
        <authorList>
            <person name="Buettner E."/>
            <person name="Kellner H."/>
        </authorList>
    </citation>
    <scope>NUCLEOTIDE SEQUENCE [LARGE SCALE GENOMIC DNA]</scope>
    <source>
        <strain evidence="1 2">DSM 108284</strain>
    </source>
</reference>
<proteinExistence type="predicted"/>
<protein>
    <submittedName>
        <fullName evidence="1">Uncharacterized protein</fullName>
    </submittedName>
</protein>
<dbReference type="EMBL" id="SFCI01001036">
    <property type="protein sequence ID" value="TFY76971.1"/>
    <property type="molecule type" value="Genomic_DNA"/>
</dbReference>
<keyword evidence="2" id="KW-1185">Reference proteome</keyword>
<organism evidence="1 2">
    <name type="scientific">Hericium alpestre</name>
    <dbReference type="NCBI Taxonomy" id="135208"/>
    <lineage>
        <taxon>Eukaryota</taxon>
        <taxon>Fungi</taxon>
        <taxon>Dikarya</taxon>
        <taxon>Basidiomycota</taxon>
        <taxon>Agaricomycotina</taxon>
        <taxon>Agaricomycetes</taxon>
        <taxon>Russulales</taxon>
        <taxon>Hericiaceae</taxon>
        <taxon>Hericium</taxon>
    </lineage>
</organism>
<gene>
    <name evidence="1" type="ORF">EWM64_g7041</name>
</gene>
<comment type="caution">
    <text evidence="1">The sequence shown here is derived from an EMBL/GenBank/DDBJ whole genome shotgun (WGS) entry which is preliminary data.</text>
</comment>